<feature type="binding site" evidence="3">
    <location>
        <begin position="317"/>
        <end position="318"/>
    </location>
    <ligand>
        <name>substrate</name>
    </ligand>
</feature>
<organism evidence="5 6">
    <name type="scientific">Trichinella pseudospiralis</name>
    <name type="common">Parasitic roundworm</name>
    <dbReference type="NCBI Taxonomy" id="6337"/>
    <lineage>
        <taxon>Eukaryota</taxon>
        <taxon>Metazoa</taxon>
        <taxon>Ecdysozoa</taxon>
        <taxon>Nematoda</taxon>
        <taxon>Enoplea</taxon>
        <taxon>Dorylaimia</taxon>
        <taxon>Trichinellida</taxon>
        <taxon>Trichinellidae</taxon>
        <taxon>Trichinella</taxon>
    </lineage>
</organism>
<evidence type="ECO:0000259" key="4">
    <source>
        <dbReference type="PROSITE" id="PS51339"/>
    </source>
</evidence>
<name>A0A0V1JAH9_TRIPS</name>
<dbReference type="SUPFAM" id="SSF50729">
    <property type="entry name" value="PH domain-like"/>
    <property type="match status" value="1"/>
</dbReference>
<evidence type="ECO:0000256" key="2">
    <source>
        <dbReference type="PIRSR" id="PIRSR630564-1"/>
    </source>
</evidence>
<dbReference type="Pfam" id="PF06602">
    <property type="entry name" value="Myotub-related"/>
    <property type="match status" value="1"/>
</dbReference>
<feature type="active site" description="Phosphocysteine intermediate" evidence="2">
    <location>
        <position position="380"/>
    </location>
</feature>
<dbReference type="GO" id="GO:0046856">
    <property type="term" value="P:phosphatidylinositol dephosphorylation"/>
    <property type="evidence" value="ECO:0007669"/>
    <property type="project" value="TreeGrafter"/>
</dbReference>
<reference evidence="5 6" key="1">
    <citation type="submission" date="2015-01" db="EMBL/GenBank/DDBJ databases">
        <title>Evolution of Trichinella species and genotypes.</title>
        <authorList>
            <person name="Korhonen P.K."/>
            <person name="Edoardo P."/>
            <person name="Giuseppe L.R."/>
            <person name="Gasser R.B."/>
        </authorList>
    </citation>
    <scope>NUCLEOTIDE SEQUENCE [LARGE SCALE GENOMIC DNA]</scope>
    <source>
        <strain evidence="5">ISS588</strain>
    </source>
</reference>
<dbReference type="Proteomes" id="UP000054805">
    <property type="component" value="Unassembled WGS sequence"/>
</dbReference>
<dbReference type="InterPro" id="IPR029021">
    <property type="entry name" value="Prot-tyrosine_phosphatase-like"/>
</dbReference>
<sequence length="842" mass="97098">MRPSDIIKIPKLECVMGADKAAFSEIAYIKVENVEWCDCQPDTSQRGTLYITNTHMIFASEDGKELWISHCQISCLQRAQPVDNGWPLIISGKIFFALTMIIPKERDCQDIYDSLLALSRPTCIEDLPAFCFVPEMKDLMQSEGWNEINMYDDYARLGLPNDNWTISDLNKNFEVNQSLNFSFCELENNLFEISDILQYCDGYPERIFVPKNVPTPVLIGSSKFRSRGRLPVLSYLHRTNQACICRCSQPLAGFSARCIEDESLMRHIAKTNPHSKTLYIVDTRPKINAIVNKAAGKGFEDERNYSHVRYHFFAVENIHAVRGSLQKMLEVVWNKKNISVSNFLTGLVNSGWLKHIRSLLETAVFVSETVISGTSVVIHCSDGWDRTPQIVSISCILLDPFYRTIKGFEVNQLEDNYCNIVFGKFLRSIFCHEYFQTLIEKEWLQFGHKFSDRYGHIYTSDSKELAPVFTQFLEAVWQLTVQYPLEFEFNEFFLLTLHDHLHSCNFGTFLYNSTKDRIQSKVSSRTYSLWGYMSRLEESLRNPLYDPSDIKDILKPDLRPQQINYWRAMYNRYDFRCDSNEYLLDALISSRQQILSLKYHIRYLQEQLNQQREASFQQCCLKFSNLLPKNSTDDNNCAVNGTFVAEHCEIHKMSISSNNDENDVDKNLETFSHPLSAAVSCENKAENEKTVPLIDERCAIALDWASLRRSTRCSNRTCNAKFWPLERRVGVSLLELRTGILCEMLQFESSTPGAWKLRSNGTSLYEMHNEIMLMFKVGKNYDSCELLNELLAVILSNGTDCCFSLSQMYMLNSLEILLNMLSTLTHWNGFSGSFTIPYGQAQ</sequence>
<dbReference type="SUPFAM" id="SSF52799">
    <property type="entry name" value="(Phosphotyrosine protein) phosphatases II"/>
    <property type="match status" value="2"/>
</dbReference>
<evidence type="ECO:0000313" key="5">
    <source>
        <dbReference type="EMBL" id="KRZ31978.1"/>
    </source>
</evidence>
<dbReference type="Pfam" id="PF21098">
    <property type="entry name" value="PH-GRAM_MTMR6-like"/>
    <property type="match status" value="1"/>
</dbReference>
<evidence type="ECO:0000256" key="1">
    <source>
        <dbReference type="ARBA" id="ARBA00007471"/>
    </source>
</evidence>
<dbReference type="GO" id="GO:0004438">
    <property type="term" value="F:phosphatidylinositol-3-phosphate phosphatase activity"/>
    <property type="evidence" value="ECO:0007669"/>
    <property type="project" value="TreeGrafter"/>
</dbReference>
<comment type="caution">
    <text evidence="5">The sequence shown here is derived from an EMBL/GenBank/DDBJ whole genome shotgun (WGS) entry which is preliminary data.</text>
</comment>
<dbReference type="InterPro" id="IPR011993">
    <property type="entry name" value="PH-like_dom_sf"/>
</dbReference>
<protein>
    <submittedName>
        <fullName evidence="5">Myotubularin-related protein 6</fullName>
    </submittedName>
</protein>
<dbReference type="InterPro" id="IPR048994">
    <property type="entry name" value="PH-GRAM_MTMR6-9"/>
</dbReference>
<dbReference type="InterPro" id="IPR030564">
    <property type="entry name" value="Myotubularin"/>
</dbReference>
<dbReference type="PANTHER" id="PTHR10807:SF8">
    <property type="entry name" value="PHOSPHATIDYLINOSITOL-3-PHOSPHATE PHOSPHATASE"/>
    <property type="match status" value="1"/>
</dbReference>
<dbReference type="PANTHER" id="PTHR10807">
    <property type="entry name" value="MYOTUBULARIN-RELATED"/>
    <property type="match status" value="1"/>
</dbReference>
<dbReference type="InterPro" id="IPR016130">
    <property type="entry name" value="Tyr_Pase_AS"/>
</dbReference>
<proteinExistence type="inferred from homology"/>
<keyword evidence="6" id="KW-1185">Reference proteome</keyword>
<accession>A0A0V1JAH9</accession>
<dbReference type="Gene3D" id="2.30.29.30">
    <property type="entry name" value="Pleckstrin-homology domain (PH domain)/Phosphotyrosine-binding domain (PTB)"/>
    <property type="match status" value="1"/>
</dbReference>
<evidence type="ECO:0000313" key="6">
    <source>
        <dbReference type="Proteomes" id="UP000054805"/>
    </source>
</evidence>
<dbReference type="GO" id="GO:0005737">
    <property type="term" value="C:cytoplasm"/>
    <property type="evidence" value="ECO:0007669"/>
    <property type="project" value="TreeGrafter"/>
</dbReference>
<feature type="domain" description="Myotubularin phosphatase" evidence="4">
    <location>
        <begin position="144"/>
        <end position="570"/>
    </location>
</feature>
<comment type="similarity">
    <text evidence="1">Belongs to the protein-tyrosine phosphatase family. Non-receptor class myotubularin subfamily.</text>
</comment>
<evidence type="ECO:0000256" key="3">
    <source>
        <dbReference type="PIRSR" id="PIRSR630564-2"/>
    </source>
</evidence>
<feature type="binding site" evidence="3">
    <location>
        <begin position="380"/>
        <end position="386"/>
    </location>
    <ligand>
        <name>substrate</name>
    </ligand>
</feature>
<dbReference type="GO" id="GO:0106018">
    <property type="term" value="F:phosphatidylinositol-3,5-bisphosphate phosphatase activity"/>
    <property type="evidence" value="ECO:0007669"/>
    <property type="project" value="TreeGrafter"/>
</dbReference>
<dbReference type="InterPro" id="IPR010569">
    <property type="entry name" value="Myotubularin-like_Pase_dom"/>
</dbReference>
<dbReference type="EMBL" id="JYDS01000020">
    <property type="protein sequence ID" value="KRZ31978.1"/>
    <property type="molecule type" value="Genomic_DNA"/>
</dbReference>
<dbReference type="AlphaFoldDB" id="A0A0V1JAH9"/>
<dbReference type="PROSITE" id="PS00383">
    <property type="entry name" value="TYR_PHOSPHATASE_1"/>
    <property type="match status" value="1"/>
</dbReference>
<gene>
    <name evidence="5" type="primary">Mtmr6</name>
    <name evidence="5" type="ORF">T4B_10334</name>
</gene>
<dbReference type="PROSITE" id="PS51339">
    <property type="entry name" value="PPASE_MYOTUBULARIN"/>
    <property type="match status" value="1"/>
</dbReference>